<evidence type="ECO:0000256" key="8">
    <source>
        <dbReference type="ARBA" id="ARBA00022737"/>
    </source>
</evidence>
<comment type="pathway">
    <text evidence="3">Cofactor biosynthesis; riboflavin biosynthesis; riboflavin from 2-hydroxy-3-oxobutyl phosphate and 5-amino-6-(D-ribitylamino)uracil: step 2/2.</text>
</comment>
<keyword evidence="6" id="KW-0686">Riboflavin biosynthesis</keyword>
<comment type="catalytic activity">
    <reaction evidence="1">
        <text>2 6,7-dimethyl-8-(1-D-ribityl)lumazine + H(+) = 5-amino-6-(D-ribitylamino)uracil + riboflavin</text>
        <dbReference type="Rhea" id="RHEA:20772"/>
        <dbReference type="ChEBI" id="CHEBI:15378"/>
        <dbReference type="ChEBI" id="CHEBI:15934"/>
        <dbReference type="ChEBI" id="CHEBI:57986"/>
        <dbReference type="ChEBI" id="CHEBI:58201"/>
        <dbReference type="EC" id="2.5.1.9"/>
    </reaction>
</comment>
<feature type="domain" description="Lumazine-binding" evidence="11">
    <location>
        <begin position="97"/>
        <end position="193"/>
    </location>
</feature>
<dbReference type="Proteomes" id="UP000824264">
    <property type="component" value="Unassembled WGS sequence"/>
</dbReference>
<dbReference type="AlphaFoldDB" id="A0A9D1QXS5"/>
<dbReference type="SUPFAM" id="SSF63380">
    <property type="entry name" value="Riboflavin synthase domain-like"/>
    <property type="match status" value="2"/>
</dbReference>
<keyword evidence="8" id="KW-0677">Repeat</keyword>
<evidence type="ECO:0000256" key="6">
    <source>
        <dbReference type="ARBA" id="ARBA00022619"/>
    </source>
</evidence>
<organism evidence="12 13">
    <name type="scientific">Candidatus Bilophila faecipullorum</name>
    <dbReference type="NCBI Taxonomy" id="2838482"/>
    <lineage>
        <taxon>Bacteria</taxon>
        <taxon>Pseudomonadati</taxon>
        <taxon>Thermodesulfobacteriota</taxon>
        <taxon>Desulfovibrionia</taxon>
        <taxon>Desulfovibrionales</taxon>
        <taxon>Desulfovibrionaceae</taxon>
        <taxon>Bilophila</taxon>
    </lineage>
</organism>
<gene>
    <name evidence="12" type="ORF">H9874_02520</name>
</gene>
<accession>A0A9D1QXS5</accession>
<dbReference type="CDD" id="cd00402">
    <property type="entry name" value="Riboflavin_synthase_like"/>
    <property type="match status" value="1"/>
</dbReference>
<dbReference type="PIRSF" id="PIRSF000498">
    <property type="entry name" value="Riboflavin_syn_A"/>
    <property type="match status" value="1"/>
</dbReference>
<evidence type="ECO:0000313" key="12">
    <source>
        <dbReference type="EMBL" id="HIW78006.1"/>
    </source>
</evidence>
<dbReference type="PANTHER" id="PTHR21098:SF12">
    <property type="entry name" value="RIBOFLAVIN SYNTHASE"/>
    <property type="match status" value="1"/>
</dbReference>
<evidence type="ECO:0000256" key="5">
    <source>
        <dbReference type="ARBA" id="ARBA00013950"/>
    </source>
</evidence>
<evidence type="ECO:0000256" key="9">
    <source>
        <dbReference type="NCBIfam" id="TIGR00187"/>
    </source>
</evidence>
<dbReference type="EMBL" id="DXGI01000094">
    <property type="protein sequence ID" value="HIW78006.1"/>
    <property type="molecule type" value="Genomic_DNA"/>
</dbReference>
<comment type="function">
    <text evidence="2">Catalyzes the dismutation of two molecules of 6,7-dimethyl-8-ribityllumazine, resulting in the formation of riboflavin and 5-amino-6-(D-ribitylamino)uracil.</text>
</comment>
<proteinExistence type="predicted"/>
<evidence type="ECO:0000256" key="3">
    <source>
        <dbReference type="ARBA" id="ARBA00004887"/>
    </source>
</evidence>
<keyword evidence="7 12" id="KW-0808">Transferase</keyword>
<dbReference type="PANTHER" id="PTHR21098">
    <property type="entry name" value="RIBOFLAVIN SYNTHASE ALPHA CHAIN"/>
    <property type="match status" value="1"/>
</dbReference>
<feature type="repeat" description="Lumazine-binding" evidence="10">
    <location>
        <begin position="1"/>
        <end position="96"/>
    </location>
</feature>
<evidence type="ECO:0000259" key="11">
    <source>
        <dbReference type="PROSITE" id="PS51177"/>
    </source>
</evidence>
<evidence type="ECO:0000313" key="13">
    <source>
        <dbReference type="Proteomes" id="UP000824264"/>
    </source>
</evidence>
<evidence type="ECO:0000256" key="2">
    <source>
        <dbReference type="ARBA" id="ARBA00002803"/>
    </source>
</evidence>
<feature type="repeat" description="Lumazine-binding" evidence="10">
    <location>
        <begin position="97"/>
        <end position="193"/>
    </location>
</feature>
<dbReference type="InterPro" id="IPR017938">
    <property type="entry name" value="Riboflavin_synthase-like_b-brl"/>
</dbReference>
<reference evidence="12" key="1">
    <citation type="journal article" date="2021" name="PeerJ">
        <title>Extensive microbial diversity within the chicken gut microbiome revealed by metagenomics and culture.</title>
        <authorList>
            <person name="Gilroy R."/>
            <person name="Ravi A."/>
            <person name="Getino M."/>
            <person name="Pursley I."/>
            <person name="Horton D.L."/>
            <person name="Alikhan N.F."/>
            <person name="Baker D."/>
            <person name="Gharbi K."/>
            <person name="Hall N."/>
            <person name="Watson M."/>
            <person name="Adriaenssens E.M."/>
            <person name="Foster-Nyarko E."/>
            <person name="Jarju S."/>
            <person name="Secka A."/>
            <person name="Antonio M."/>
            <person name="Oren A."/>
            <person name="Chaudhuri R.R."/>
            <person name="La Ragione R."/>
            <person name="Hildebrand F."/>
            <person name="Pallen M.J."/>
        </authorList>
    </citation>
    <scope>NUCLEOTIDE SEQUENCE</scope>
    <source>
        <strain evidence="12">ChiSxjej5B17-1746</strain>
    </source>
</reference>
<protein>
    <recommendedName>
        <fullName evidence="5 9">Riboflavin synthase</fullName>
        <ecNumber evidence="4 9">2.5.1.9</ecNumber>
    </recommendedName>
</protein>
<sequence length="224" mass="24069">MFTGIINGQGKILAIEPRGHETRFTIGALYDLADIVGGESIAVNGTCLTVETFGNRRFSAYASAETLQRTTLGGLKTGDLVNLERALALGDRLGGHIVAGHVDCVARVLSVRQEGESRRIRLGFPQRFGQEVIEKGSVALDGVSLTVNDCGPDFLEINVIPETWRVTTVAAWKPGAAVNMETDVIGKYVRRMIAPHLGAQAPQSGGGEAESRVTLDFLRENGFF</sequence>
<dbReference type="Gene3D" id="2.40.30.20">
    <property type="match status" value="2"/>
</dbReference>
<reference evidence="12" key="2">
    <citation type="submission" date="2021-04" db="EMBL/GenBank/DDBJ databases">
        <authorList>
            <person name="Gilroy R."/>
        </authorList>
    </citation>
    <scope>NUCLEOTIDE SEQUENCE</scope>
    <source>
        <strain evidence="12">ChiSxjej5B17-1746</strain>
    </source>
</reference>
<dbReference type="PROSITE" id="PS51177">
    <property type="entry name" value="LUMAZINE_BIND"/>
    <property type="match status" value="2"/>
</dbReference>
<dbReference type="InterPro" id="IPR026017">
    <property type="entry name" value="Lumazine-bd_dom"/>
</dbReference>
<feature type="domain" description="Lumazine-binding" evidence="11">
    <location>
        <begin position="1"/>
        <end position="96"/>
    </location>
</feature>
<dbReference type="NCBIfam" id="NF006767">
    <property type="entry name" value="PRK09289.1"/>
    <property type="match status" value="1"/>
</dbReference>
<dbReference type="EC" id="2.5.1.9" evidence="4 9"/>
<evidence type="ECO:0000256" key="10">
    <source>
        <dbReference type="PROSITE-ProRule" id="PRU00524"/>
    </source>
</evidence>
<dbReference type="NCBIfam" id="TIGR00187">
    <property type="entry name" value="ribE"/>
    <property type="match status" value="1"/>
</dbReference>
<name>A0A9D1QXS5_9BACT</name>
<evidence type="ECO:0000256" key="7">
    <source>
        <dbReference type="ARBA" id="ARBA00022679"/>
    </source>
</evidence>
<dbReference type="FunFam" id="2.40.30.20:FF:000003">
    <property type="entry name" value="Riboflavin synthase, alpha subunit"/>
    <property type="match status" value="1"/>
</dbReference>
<dbReference type="GO" id="GO:0009231">
    <property type="term" value="P:riboflavin biosynthetic process"/>
    <property type="evidence" value="ECO:0007669"/>
    <property type="project" value="UniProtKB-KW"/>
</dbReference>
<evidence type="ECO:0000256" key="4">
    <source>
        <dbReference type="ARBA" id="ARBA00012827"/>
    </source>
</evidence>
<evidence type="ECO:0000256" key="1">
    <source>
        <dbReference type="ARBA" id="ARBA00000968"/>
    </source>
</evidence>
<comment type="caution">
    <text evidence="12">The sequence shown here is derived from an EMBL/GenBank/DDBJ whole genome shotgun (WGS) entry which is preliminary data.</text>
</comment>
<dbReference type="InterPro" id="IPR001783">
    <property type="entry name" value="Lumazine-bd"/>
</dbReference>
<dbReference type="GO" id="GO:0004746">
    <property type="term" value="F:riboflavin synthase activity"/>
    <property type="evidence" value="ECO:0007669"/>
    <property type="project" value="UniProtKB-UniRule"/>
</dbReference>
<dbReference type="InterPro" id="IPR023366">
    <property type="entry name" value="ATP_synth_asu-like_sf"/>
</dbReference>
<dbReference type="Pfam" id="PF00677">
    <property type="entry name" value="Lum_binding"/>
    <property type="match status" value="2"/>
</dbReference>